<keyword evidence="18" id="KW-1185">Reference proteome</keyword>
<dbReference type="GO" id="GO:0008033">
    <property type="term" value="P:tRNA processing"/>
    <property type="evidence" value="ECO:0007669"/>
    <property type="project" value="UniProtKB-KW"/>
</dbReference>
<evidence type="ECO:0000256" key="9">
    <source>
        <dbReference type="ARBA" id="ARBA00022728"/>
    </source>
</evidence>
<evidence type="ECO:0000256" key="10">
    <source>
        <dbReference type="ARBA" id="ARBA00022884"/>
    </source>
</evidence>
<dbReference type="GO" id="GO:0005681">
    <property type="term" value="C:spliceosomal complex"/>
    <property type="evidence" value="ECO:0007669"/>
    <property type="project" value="UniProtKB-KW"/>
</dbReference>
<reference evidence="17 18" key="1">
    <citation type="journal article" date="2020" name="Genomics">
        <title>Complete, high-quality genomes from long-read metagenomic sequencing of two wolf lichen thalli reveals enigmatic genome architecture.</title>
        <authorList>
            <person name="McKenzie S.K."/>
            <person name="Walston R.F."/>
            <person name="Allen J.L."/>
        </authorList>
    </citation>
    <scope>NUCLEOTIDE SEQUENCE [LARGE SCALE GENOMIC DNA]</scope>
    <source>
        <strain evidence="17">WasteWater1</strain>
    </source>
</reference>
<dbReference type="InterPro" id="IPR010920">
    <property type="entry name" value="LSM_dom_sf"/>
</dbReference>
<comment type="function">
    <text evidence="14">Component of LSm protein complexes, which are involved in RNA processing and may function in a chaperone-like manner, facilitating the efficient association of RNA processing factors with their substrates. Component of the cytoplasmic LSM1-LSM7 complex, which is thought to be involved in mRNA degradation by activating the decapping step in the 5'-to-3' mRNA decay pathway. Component of the nuclear LSM2-LSM8 complex, which is involved in splicing of nuclear mRNAs. LSM2-LSM8 associates with multiple snRNP complexes containing the U6 snRNA (U4/U6 di-snRNP, spliceosomal U4/U6.U5 tri-snRNP, and free U6 snRNP). It binds directly to the 3'-terminal U-tract of U6 snRNA and plays a role in the biogenesis and stability of the U6 snRNP and U4/U6 snRNP complexes. LSM2-LSM8 probably also is involved degradation of nuclear pre-mRNA by targeting them for decapping, and in processing of pre-tRNAs, pre-rRNAs and U3 snoRNA.</text>
</comment>
<keyword evidence="10 15" id="KW-0694">RNA-binding</keyword>
<evidence type="ECO:0000256" key="1">
    <source>
        <dbReference type="ARBA" id="ARBA00004123"/>
    </source>
</evidence>
<feature type="domain" description="Sm" evidence="16">
    <location>
        <begin position="11"/>
        <end position="80"/>
    </location>
</feature>
<dbReference type="PANTHER" id="PTHR11021:SF1">
    <property type="entry name" value="U6 SNRNA-ASSOCIATED SM-LIKE PROTEIN LSM6"/>
    <property type="match status" value="1"/>
</dbReference>
<evidence type="ECO:0000256" key="5">
    <source>
        <dbReference type="ARBA" id="ARBA00022490"/>
    </source>
</evidence>
<evidence type="ECO:0000256" key="14">
    <source>
        <dbReference type="ARBA" id="ARBA00025365"/>
    </source>
</evidence>
<evidence type="ECO:0000313" key="17">
    <source>
        <dbReference type="EMBL" id="KAF6227316.1"/>
    </source>
</evidence>
<dbReference type="PANTHER" id="PTHR11021">
    <property type="entry name" value="SMALL NUCLEAR RIBONUCLEOPROTEIN F SNRNP-F"/>
    <property type="match status" value="1"/>
</dbReference>
<evidence type="ECO:0000256" key="6">
    <source>
        <dbReference type="ARBA" id="ARBA00022552"/>
    </source>
</evidence>
<dbReference type="Proteomes" id="UP000593566">
    <property type="component" value="Unassembled WGS sequence"/>
</dbReference>
<evidence type="ECO:0000256" key="2">
    <source>
        <dbReference type="ARBA" id="ARBA00004496"/>
    </source>
</evidence>
<evidence type="ECO:0000256" key="11">
    <source>
        <dbReference type="ARBA" id="ARBA00023187"/>
    </source>
</evidence>
<keyword evidence="11 15" id="KW-0508">mRNA splicing</keyword>
<comment type="subcellular location">
    <subcellularLocation>
        <location evidence="2">Cytoplasm</location>
    </subcellularLocation>
    <subcellularLocation>
        <location evidence="1 15">Nucleus</location>
    </subcellularLocation>
</comment>
<comment type="similarity">
    <text evidence="3 15">Belongs to the snRNP Sm proteins family. SmF/LSm6 subfamily.</text>
</comment>
<evidence type="ECO:0000256" key="4">
    <source>
        <dbReference type="ARBA" id="ARBA00014768"/>
    </source>
</evidence>
<dbReference type="GO" id="GO:0005730">
    <property type="term" value="C:nucleolus"/>
    <property type="evidence" value="ECO:0007669"/>
    <property type="project" value="TreeGrafter"/>
</dbReference>
<dbReference type="EMBL" id="JACCJB010000005">
    <property type="protein sequence ID" value="KAF6227316.1"/>
    <property type="molecule type" value="Genomic_DNA"/>
</dbReference>
<dbReference type="GO" id="GO:0046540">
    <property type="term" value="C:U4/U6 x U5 tri-snRNP complex"/>
    <property type="evidence" value="ECO:0007669"/>
    <property type="project" value="TreeGrafter"/>
</dbReference>
<accession>A0A8H6FGJ2</accession>
<evidence type="ECO:0000259" key="16">
    <source>
        <dbReference type="PROSITE" id="PS52002"/>
    </source>
</evidence>
<keyword evidence="9 15" id="KW-0747">Spliceosome</keyword>
<name>A0A8H6FGJ2_9LECA</name>
<dbReference type="SMART" id="SM00651">
    <property type="entry name" value="Sm"/>
    <property type="match status" value="1"/>
</dbReference>
<protein>
    <recommendedName>
        <fullName evidence="4">U6 snRNA-associated Sm-like protein LSm6</fullName>
    </recommendedName>
</protein>
<evidence type="ECO:0000256" key="8">
    <source>
        <dbReference type="ARBA" id="ARBA00022694"/>
    </source>
</evidence>
<evidence type="ECO:0000313" key="18">
    <source>
        <dbReference type="Proteomes" id="UP000593566"/>
    </source>
</evidence>
<dbReference type="SUPFAM" id="SSF50182">
    <property type="entry name" value="Sm-like ribonucleoproteins"/>
    <property type="match status" value="1"/>
</dbReference>
<evidence type="ECO:0000256" key="13">
    <source>
        <dbReference type="ARBA" id="ARBA00023274"/>
    </source>
</evidence>
<keyword evidence="7 15" id="KW-0507">mRNA processing</keyword>
<dbReference type="GeneID" id="59337154"/>
<keyword evidence="13 15" id="KW-0687">Ribonucleoprotein</keyword>
<keyword evidence="8" id="KW-0819">tRNA processing</keyword>
<dbReference type="GO" id="GO:0000932">
    <property type="term" value="C:P-body"/>
    <property type="evidence" value="ECO:0007669"/>
    <property type="project" value="TreeGrafter"/>
</dbReference>
<dbReference type="GO" id="GO:0005732">
    <property type="term" value="C:sno(s)RNA-containing ribonucleoprotein complex"/>
    <property type="evidence" value="ECO:0007669"/>
    <property type="project" value="TreeGrafter"/>
</dbReference>
<keyword evidence="6" id="KW-0698">rRNA processing</keyword>
<dbReference type="CDD" id="cd01726">
    <property type="entry name" value="LSm6"/>
    <property type="match status" value="1"/>
</dbReference>
<proteinExistence type="inferred from homology"/>
<dbReference type="GO" id="GO:0005688">
    <property type="term" value="C:U6 snRNP"/>
    <property type="evidence" value="ECO:0007669"/>
    <property type="project" value="TreeGrafter"/>
</dbReference>
<evidence type="ECO:0000256" key="7">
    <source>
        <dbReference type="ARBA" id="ARBA00022664"/>
    </source>
</evidence>
<dbReference type="InterPro" id="IPR047575">
    <property type="entry name" value="Sm"/>
</dbReference>
<dbReference type="GO" id="GO:0003723">
    <property type="term" value="F:RNA binding"/>
    <property type="evidence" value="ECO:0007669"/>
    <property type="project" value="UniProtKB-UniRule"/>
</dbReference>
<dbReference type="PROSITE" id="PS52002">
    <property type="entry name" value="SM"/>
    <property type="match status" value="1"/>
</dbReference>
<evidence type="ECO:0000256" key="12">
    <source>
        <dbReference type="ARBA" id="ARBA00023242"/>
    </source>
</evidence>
<dbReference type="InterPro" id="IPR016487">
    <property type="entry name" value="Lsm6/sSmF"/>
</dbReference>
<evidence type="ECO:0000256" key="3">
    <source>
        <dbReference type="ARBA" id="ARBA00007927"/>
    </source>
</evidence>
<comment type="caution">
    <text evidence="17">The sequence shown here is derived from an EMBL/GenBank/DDBJ whole genome shotgun (WGS) entry which is preliminary data.</text>
</comment>
<evidence type="ECO:0000256" key="15">
    <source>
        <dbReference type="PIRNR" id="PIRNR006609"/>
    </source>
</evidence>
<organism evidence="17 18">
    <name type="scientific">Letharia lupina</name>
    <dbReference type="NCBI Taxonomy" id="560253"/>
    <lineage>
        <taxon>Eukaryota</taxon>
        <taxon>Fungi</taxon>
        <taxon>Dikarya</taxon>
        <taxon>Ascomycota</taxon>
        <taxon>Pezizomycotina</taxon>
        <taxon>Lecanoromycetes</taxon>
        <taxon>OSLEUM clade</taxon>
        <taxon>Lecanoromycetidae</taxon>
        <taxon>Lecanorales</taxon>
        <taxon>Lecanorineae</taxon>
        <taxon>Parmeliaceae</taxon>
        <taxon>Letharia</taxon>
    </lineage>
</organism>
<dbReference type="AlphaFoldDB" id="A0A8H6FGJ2"/>
<keyword evidence="12 15" id="KW-0539">Nucleus</keyword>
<dbReference type="GO" id="GO:0000398">
    <property type="term" value="P:mRNA splicing, via spliceosome"/>
    <property type="evidence" value="ECO:0007669"/>
    <property type="project" value="InterPro"/>
</dbReference>
<dbReference type="Gene3D" id="2.30.30.100">
    <property type="match status" value="1"/>
</dbReference>
<dbReference type="PIRSF" id="PIRSF006609">
    <property type="entry name" value="snRNP_SmF"/>
    <property type="match status" value="1"/>
</dbReference>
<dbReference type="InterPro" id="IPR001163">
    <property type="entry name" value="Sm_dom_euk/arc"/>
</dbReference>
<dbReference type="GO" id="GO:0030490">
    <property type="term" value="P:maturation of SSU-rRNA"/>
    <property type="evidence" value="ECO:0007669"/>
    <property type="project" value="TreeGrafter"/>
</dbReference>
<dbReference type="FunFam" id="2.30.30.100:FF:000037">
    <property type="entry name" value="U6 snRNA-associated Sm-like protein LSm6"/>
    <property type="match status" value="1"/>
</dbReference>
<sequence>MENGANSGSSDPSSFLTEIIGAPVKVKLNSSVEYRGYLISVDGYMNISLEKTEEYVDGKLRRSYGEAFVRGNNVLYISAS</sequence>
<dbReference type="RefSeq" id="XP_037155624.1">
    <property type="nucleotide sequence ID" value="XM_037299623.1"/>
</dbReference>
<dbReference type="Pfam" id="PF01423">
    <property type="entry name" value="LSM"/>
    <property type="match status" value="1"/>
</dbReference>
<keyword evidence="5" id="KW-0963">Cytoplasm</keyword>
<gene>
    <name evidence="17" type="ORF">HO133_008759</name>
</gene>